<feature type="transmembrane region" description="Helical" evidence="1">
    <location>
        <begin position="211"/>
        <end position="234"/>
    </location>
</feature>
<dbReference type="AlphaFoldDB" id="A0A3P3WD40"/>
<keyword evidence="1" id="KW-1133">Transmembrane helix</keyword>
<keyword evidence="1" id="KW-0812">Transmembrane</keyword>
<feature type="transmembrane region" description="Helical" evidence="1">
    <location>
        <begin position="87"/>
        <end position="106"/>
    </location>
</feature>
<protein>
    <submittedName>
        <fullName evidence="2">DUF3307 domain-containing protein</fullName>
    </submittedName>
</protein>
<evidence type="ECO:0000256" key="1">
    <source>
        <dbReference type="SAM" id="Phobius"/>
    </source>
</evidence>
<dbReference type="Pfam" id="PF11750">
    <property type="entry name" value="DUF3307"/>
    <property type="match status" value="1"/>
</dbReference>
<feature type="transmembrane region" description="Helical" evidence="1">
    <location>
        <begin position="42"/>
        <end position="66"/>
    </location>
</feature>
<dbReference type="EMBL" id="RQVR01000004">
    <property type="protein sequence ID" value="RRJ92960.1"/>
    <property type="molecule type" value="Genomic_DNA"/>
</dbReference>
<dbReference type="RefSeq" id="WP_125012003.1">
    <property type="nucleotide sequence ID" value="NZ_RQVR01000004.1"/>
</dbReference>
<comment type="caution">
    <text evidence="2">The sequence shown here is derived from an EMBL/GenBank/DDBJ whole genome shotgun (WGS) entry which is preliminary data.</text>
</comment>
<reference evidence="2 3" key="1">
    <citation type="submission" date="2018-11" db="EMBL/GenBank/DDBJ databases">
        <title>Flavobacterium sp. nov., YIM 102600 draft genome.</title>
        <authorList>
            <person name="Li G."/>
            <person name="Jiang Y."/>
        </authorList>
    </citation>
    <scope>NUCLEOTIDE SEQUENCE [LARGE SCALE GENOMIC DNA]</scope>
    <source>
        <strain evidence="2 3">YIM 102600</strain>
    </source>
</reference>
<evidence type="ECO:0000313" key="2">
    <source>
        <dbReference type="EMBL" id="RRJ92960.1"/>
    </source>
</evidence>
<evidence type="ECO:0000313" key="3">
    <source>
        <dbReference type="Proteomes" id="UP000271937"/>
    </source>
</evidence>
<name>A0A3P3WD40_9FLAO</name>
<keyword evidence="3" id="KW-1185">Reference proteome</keyword>
<organism evidence="2 3">
    <name type="scientific">Flavobacterium macacae</name>
    <dbReference type="NCBI Taxonomy" id="2488993"/>
    <lineage>
        <taxon>Bacteria</taxon>
        <taxon>Pseudomonadati</taxon>
        <taxon>Bacteroidota</taxon>
        <taxon>Flavobacteriia</taxon>
        <taxon>Flavobacteriales</taxon>
        <taxon>Flavobacteriaceae</taxon>
        <taxon>Flavobacterium</taxon>
    </lineage>
</organism>
<dbReference type="OrthoDB" id="8536716at2"/>
<feature type="transmembrane region" description="Helical" evidence="1">
    <location>
        <begin position="171"/>
        <end position="190"/>
    </location>
</feature>
<gene>
    <name evidence="2" type="ORF">EG849_05060</name>
</gene>
<dbReference type="Proteomes" id="UP000271937">
    <property type="component" value="Unassembled WGS sequence"/>
</dbReference>
<proteinExistence type="predicted"/>
<accession>A0A3P3WD40</accession>
<sequence length="243" mass="28124">MILFIKLLLAHLLGGFLLQPDSWVSQKIDKKHNSIFLYIHSILHGLLAWIFVFEKQFWLFAIVITISHGLIDLMKLHFQTERTKRNWFVFDQILHLSVLAIVVLWYQKTTLFFLPDFKNNLWIIGTSVIFLTKPTSILIKNIISIWTPDESNKADHSLQNAGNYIGILERLFIFCFILIGHFEAIGFLLGAKSIFRFGDLRMARDRKLTEYVLIGTLISFGIAIGIGLSAQFLIQNFSVYFLD</sequence>
<keyword evidence="1" id="KW-0472">Membrane</keyword>
<dbReference type="InterPro" id="IPR021737">
    <property type="entry name" value="Phage_phiKZ_Orf197"/>
</dbReference>